<reference evidence="2" key="1">
    <citation type="journal article" date="2021" name="J Fungi (Basel)">
        <title>Virulence traits and population genomics of the black yeast Aureobasidium melanogenum.</title>
        <authorList>
            <person name="Cernosa A."/>
            <person name="Sun X."/>
            <person name="Gostincar C."/>
            <person name="Fang C."/>
            <person name="Gunde-Cimerman N."/>
            <person name="Song Z."/>
        </authorList>
    </citation>
    <scope>NUCLEOTIDE SEQUENCE</scope>
    <source>
        <strain evidence="2">EXF-9911</strain>
    </source>
</reference>
<accession>A0A9P8EVJ9</accession>
<feature type="region of interest" description="Disordered" evidence="1">
    <location>
        <begin position="1"/>
        <end position="69"/>
    </location>
</feature>
<dbReference type="AlphaFoldDB" id="A0A9P8EVJ9"/>
<evidence type="ECO:0000313" key="2">
    <source>
        <dbReference type="EMBL" id="KAG9700082.1"/>
    </source>
</evidence>
<feature type="non-terminal residue" evidence="2">
    <location>
        <position position="1"/>
    </location>
</feature>
<proteinExistence type="predicted"/>
<reference evidence="2" key="2">
    <citation type="submission" date="2021-08" db="EMBL/GenBank/DDBJ databases">
        <authorList>
            <person name="Gostincar C."/>
            <person name="Sun X."/>
            <person name="Song Z."/>
            <person name="Gunde-Cimerman N."/>
        </authorList>
    </citation>
    <scope>NUCLEOTIDE SEQUENCE</scope>
    <source>
        <strain evidence="2">EXF-9911</strain>
    </source>
</reference>
<evidence type="ECO:0000256" key="1">
    <source>
        <dbReference type="SAM" id="MobiDB-lite"/>
    </source>
</evidence>
<protein>
    <submittedName>
        <fullName evidence="2">Uncharacterized protein</fullName>
    </submittedName>
</protein>
<feature type="compositionally biased region" description="Polar residues" evidence="1">
    <location>
        <begin position="44"/>
        <end position="55"/>
    </location>
</feature>
<sequence length="104" mass="11912">MEVKPDKQASKAALDKKCLTTLPERQKFGEESQAPEHDPPITEPSKSPTQTSDQLARTAAVQKKLQARDQHEQQIKALEEKIERLNEMRQICQDVLTLVKHLQR</sequence>
<evidence type="ECO:0000313" key="3">
    <source>
        <dbReference type="Proteomes" id="UP000779574"/>
    </source>
</evidence>
<gene>
    <name evidence="2" type="ORF">KCU76_g1030</name>
</gene>
<dbReference type="OrthoDB" id="10517209at2759"/>
<comment type="caution">
    <text evidence="2">The sequence shown here is derived from an EMBL/GenBank/DDBJ whole genome shotgun (WGS) entry which is preliminary data.</text>
</comment>
<dbReference type="Proteomes" id="UP000779574">
    <property type="component" value="Unassembled WGS sequence"/>
</dbReference>
<dbReference type="EMBL" id="JAHFXF010000022">
    <property type="protein sequence ID" value="KAG9700082.1"/>
    <property type="molecule type" value="Genomic_DNA"/>
</dbReference>
<feature type="compositionally biased region" description="Basic and acidic residues" evidence="1">
    <location>
        <begin position="1"/>
        <end position="40"/>
    </location>
</feature>
<organism evidence="2 3">
    <name type="scientific">Aureobasidium melanogenum</name>
    <name type="common">Aureobasidium pullulans var. melanogenum</name>
    <dbReference type="NCBI Taxonomy" id="46634"/>
    <lineage>
        <taxon>Eukaryota</taxon>
        <taxon>Fungi</taxon>
        <taxon>Dikarya</taxon>
        <taxon>Ascomycota</taxon>
        <taxon>Pezizomycotina</taxon>
        <taxon>Dothideomycetes</taxon>
        <taxon>Dothideomycetidae</taxon>
        <taxon>Dothideales</taxon>
        <taxon>Saccotheciaceae</taxon>
        <taxon>Aureobasidium</taxon>
    </lineage>
</organism>
<name>A0A9P8EVJ9_AURME</name>